<proteinExistence type="predicted"/>
<feature type="transmembrane region" description="Helical" evidence="1">
    <location>
        <begin position="12"/>
        <end position="34"/>
    </location>
</feature>
<feature type="transmembrane region" description="Helical" evidence="1">
    <location>
        <begin position="46"/>
        <end position="70"/>
    </location>
</feature>
<evidence type="ECO:0000313" key="3">
    <source>
        <dbReference type="EMBL" id="SLN35665.1"/>
    </source>
</evidence>
<gene>
    <name evidence="3" type="ORF">PSM7751_01500</name>
</gene>
<dbReference type="AlphaFoldDB" id="A0A1X6YZ82"/>
<protein>
    <submittedName>
        <fullName evidence="3">Tripartite tricarboxylate transporter TctB family protein</fullName>
    </submittedName>
</protein>
<feature type="transmembrane region" description="Helical" evidence="1">
    <location>
        <begin position="82"/>
        <end position="99"/>
    </location>
</feature>
<name>A0A1X6YZ82_9RHOB</name>
<evidence type="ECO:0000313" key="4">
    <source>
        <dbReference type="Proteomes" id="UP000193963"/>
    </source>
</evidence>
<evidence type="ECO:0000256" key="1">
    <source>
        <dbReference type="SAM" id="Phobius"/>
    </source>
</evidence>
<dbReference type="Pfam" id="PF07331">
    <property type="entry name" value="TctB"/>
    <property type="match status" value="1"/>
</dbReference>
<dbReference type="InterPro" id="IPR009936">
    <property type="entry name" value="DUF1468"/>
</dbReference>
<dbReference type="Proteomes" id="UP000193963">
    <property type="component" value="Unassembled WGS sequence"/>
</dbReference>
<keyword evidence="1" id="KW-0812">Transmembrane</keyword>
<reference evidence="4" key="1">
    <citation type="submission" date="2017-03" db="EMBL/GenBank/DDBJ databases">
        <authorList>
            <person name="Rodrigo-Torres L."/>
            <person name="Arahal R.D."/>
            <person name="Lucena T."/>
        </authorList>
    </citation>
    <scope>NUCLEOTIDE SEQUENCE [LARGE SCALE GENOMIC DNA]</scope>
    <source>
        <strain evidence="4">CECT 7751</strain>
    </source>
</reference>
<dbReference type="EMBL" id="FWFN01000003">
    <property type="protein sequence ID" value="SLN35665.1"/>
    <property type="molecule type" value="Genomic_DNA"/>
</dbReference>
<dbReference type="OrthoDB" id="5186924at2"/>
<organism evidence="3 4">
    <name type="scientific">Pseudooceanicola marinus</name>
    <dbReference type="NCBI Taxonomy" id="396013"/>
    <lineage>
        <taxon>Bacteria</taxon>
        <taxon>Pseudomonadati</taxon>
        <taxon>Pseudomonadota</taxon>
        <taxon>Alphaproteobacteria</taxon>
        <taxon>Rhodobacterales</taxon>
        <taxon>Paracoccaceae</taxon>
        <taxon>Pseudooceanicola</taxon>
    </lineage>
</organism>
<keyword evidence="4" id="KW-1185">Reference proteome</keyword>
<evidence type="ECO:0000259" key="2">
    <source>
        <dbReference type="Pfam" id="PF07331"/>
    </source>
</evidence>
<feature type="transmembrane region" description="Helical" evidence="1">
    <location>
        <begin position="129"/>
        <end position="149"/>
    </location>
</feature>
<sequence length="158" mass="16163">MASSPAFSFRPGPYLPGVVVILTGAAVAAGALNYPLGSVLRPGPGFFPLGLSVLLMVMGLGVLIEARATARAAPADTPEEPFHWGALIGTVVSILAFGLSVERIGFIPATLLLFAICAVFEGGRDWRRLALAALFIAGLGTAVFIWGLGLPLSAFGGA</sequence>
<accession>A0A1X6YZ82</accession>
<feature type="transmembrane region" description="Helical" evidence="1">
    <location>
        <begin position="105"/>
        <end position="122"/>
    </location>
</feature>
<dbReference type="RefSeq" id="WP_157792133.1">
    <property type="nucleotide sequence ID" value="NZ_FWFN01000003.1"/>
</dbReference>
<feature type="domain" description="DUF1468" evidence="2">
    <location>
        <begin position="18"/>
        <end position="152"/>
    </location>
</feature>
<keyword evidence="1" id="KW-0472">Membrane</keyword>
<keyword evidence="1" id="KW-1133">Transmembrane helix</keyword>